<feature type="signal peptide" evidence="1">
    <location>
        <begin position="1"/>
        <end position="24"/>
    </location>
</feature>
<feature type="chain" id="PRO_5001649289" description="Secreted protein" evidence="1">
    <location>
        <begin position="25"/>
        <end position="88"/>
    </location>
</feature>
<evidence type="ECO:0000313" key="3">
    <source>
        <dbReference type="Proteomes" id="UP000027222"/>
    </source>
</evidence>
<dbReference type="Proteomes" id="UP000027222">
    <property type="component" value="Unassembled WGS sequence"/>
</dbReference>
<keyword evidence="1" id="KW-0732">Signal</keyword>
<organism evidence="2 3">
    <name type="scientific">Galerina marginata (strain CBS 339.88)</name>
    <dbReference type="NCBI Taxonomy" id="685588"/>
    <lineage>
        <taxon>Eukaryota</taxon>
        <taxon>Fungi</taxon>
        <taxon>Dikarya</taxon>
        <taxon>Basidiomycota</taxon>
        <taxon>Agaricomycotina</taxon>
        <taxon>Agaricomycetes</taxon>
        <taxon>Agaricomycetidae</taxon>
        <taxon>Agaricales</taxon>
        <taxon>Agaricineae</taxon>
        <taxon>Strophariaceae</taxon>
        <taxon>Galerina</taxon>
    </lineage>
</organism>
<proteinExistence type="predicted"/>
<evidence type="ECO:0000313" key="2">
    <source>
        <dbReference type="EMBL" id="KDR83808.1"/>
    </source>
</evidence>
<sequence>MQAALVSFSVSHVYLACILRILRGAVELVCPTRCLSQFLVMTANLPGICTVKMDSKSFWCVQQPWSNMIGPQFLEYVNHLPCSKSGPM</sequence>
<reference evidence="3" key="1">
    <citation type="journal article" date="2014" name="Proc. Natl. Acad. Sci. U.S.A.">
        <title>Extensive sampling of basidiomycete genomes demonstrates inadequacy of the white-rot/brown-rot paradigm for wood decay fungi.</title>
        <authorList>
            <person name="Riley R."/>
            <person name="Salamov A.A."/>
            <person name="Brown D.W."/>
            <person name="Nagy L.G."/>
            <person name="Floudas D."/>
            <person name="Held B.W."/>
            <person name="Levasseur A."/>
            <person name="Lombard V."/>
            <person name="Morin E."/>
            <person name="Otillar R."/>
            <person name="Lindquist E.A."/>
            <person name="Sun H."/>
            <person name="LaButti K.M."/>
            <person name="Schmutz J."/>
            <person name="Jabbour D."/>
            <person name="Luo H."/>
            <person name="Baker S.E."/>
            <person name="Pisabarro A.G."/>
            <person name="Walton J.D."/>
            <person name="Blanchette R.A."/>
            <person name="Henrissat B."/>
            <person name="Martin F."/>
            <person name="Cullen D."/>
            <person name="Hibbett D.S."/>
            <person name="Grigoriev I.V."/>
        </authorList>
    </citation>
    <scope>NUCLEOTIDE SEQUENCE [LARGE SCALE GENOMIC DNA]</scope>
    <source>
        <strain evidence="3">CBS 339.88</strain>
    </source>
</reference>
<gene>
    <name evidence="2" type="ORF">GALMADRAFT_677400</name>
</gene>
<accession>A0A067TXP2</accession>
<name>A0A067TXP2_GALM3</name>
<dbReference type="AlphaFoldDB" id="A0A067TXP2"/>
<protein>
    <recommendedName>
        <fullName evidence="4">Secreted protein</fullName>
    </recommendedName>
</protein>
<dbReference type="HOGENOM" id="CLU_2469229_0_0_1"/>
<keyword evidence="3" id="KW-1185">Reference proteome</keyword>
<dbReference type="EMBL" id="KL142368">
    <property type="protein sequence ID" value="KDR83808.1"/>
    <property type="molecule type" value="Genomic_DNA"/>
</dbReference>
<evidence type="ECO:0000256" key="1">
    <source>
        <dbReference type="SAM" id="SignalP"/>
    </source>
</evidence>
<evidence type="ECO:0008006" key="4">
    <source>
        <dbReference type="Google" id="ProtNLM"/>
    </source>
</evidence>